<proteinExistence type="predicted"/>
<dbReference type="EMBL" id="AKWY02000019">
    <property type="protein sequence ID" value="EQA72210.1"/>
    <property type="molecule type" value="Genomic_DNA"/>
</dbReference>
<keyword evidence="1" id="KW-0812">Transmembrane</keyword>
<keyword evidence="1" id="KW-0472">Membrane</keyword>
<dbReference type="AlphaFoldDB" id="T0FRR3"/>
<reference evidence="2 3" key="1">
    <citation type="submission" date="2013-05" db="EMBL/GenBank/DDBJ databases">
        <authorList>
            <person name="Harkins D.M."/>
            <person name="Durkin A.S."/>
            <person name="Brinkac L.M."/>
            <person name="Haft D.H."/>
            <person name="Selengut J.D."/>
            <person name="Sanka R."/>
            <person name="DePew J."/>
            <person name="Purushe J."/>
            <person name="Hartskeerl R.A."/>
            <person name="Ahmed A."/>
            <person name="van der Linden H."/>
            <person name="Goris M.G.A."/>
            <person name="Vinetz J.M."/>
            <person name="Sutton G.G."/>
            <person name="Nierman W.C."/>
            <person name="Fouts D.E."/>
        </authorList>
    </citation>
    <scope>NUCLEOTIDE SEQUENCE [LARGE SCALE GENOMIC DNA]</scope>
    <source>
        <strain evidence="2 3">CZ214</strain>
    </source>
</reference>
<dbReference type="Proteomes" id="UP000015442">
    <property type="component" value="Unassembled WGS sequence"/>
</dbReference>
<sequence length="130" mass="15649">MYFYIFPIIATIFFFVSISLFGENWKLDLEQTSEILKHIQKDHRVHWKNLETQIDFNLLKNKINKGSKSEVLKTFNEIEQTNRLKNFHQVDFNQDGKLDLIYDPEYPTQDFVLIYLNTSKGYKLLYDRGF</sequence>
<evidence type="ECO:0000313" key="2">
    <source>
        <dbReference type="EMBL" id="EQA72210.1"/>
    </source>
</evidence>
<feature type="transmembrane region" description="Helical" evidence="1">
    <location>
        <begin position="6"/>
        <end position="22"/>
    </location>
</feature>
<evidence type="ECO:0000256" key="1">
    <source>
        <dbReference type="SAM" id="Phobius"/>
    </source>
</evidence>
<keyword evidence="1" id="KW-1133">Transmembrane helix</keyword>
<evidence type="ECO:0000313" key="3">
    <source>
        <dbReference type="Proteomes" id="UP000015442"/>
    </source>
</evidence>
<gene>
    <name evidence="2" type="ORF">LEP1GSC059_4400</name>
</gene>
<comment type="caution">
    <text evidence="2">The sequence shown here is derived from an EMBL/GenBank/DDBJ whole genome shotgun (WGS) entry which is preliminary data.</text>
</comment>
<name>T0FRR3_9LEPT</name>
<accession>T0FRR3</accession>
<organism evidence="2 3">
    <name type="scientific">Leptospira noguchii serovar Panama str. CZ214</name>
    <dbReference type="NCBI Taxonomy" id="1001595"/>
    <lineage>
        <taxon>Bacteria</taxon>
        <taxon>Pseudomonadati</taxon>
        <taxon>Spirochaetota</taxon>
        <taxon>Spirochaetia</taxon>
        <taxon>Leptospirales</taxon>
        <taxon>Leptospiraceae</taxon>
        <taxon>Leptospira</taxon>
    </lineage>
</organism>
<protein>
    <submittedName>
        <fullName evidence="2">Uncharacterized protein</fullName>
    </submittedName>
</protein>